<comment type="caution">
    <text evidence="2">The sequence shown here is derived from an EMBL/GenBank/DDBJ whole genome shotgun (WGS) entry which is preliminary data.</text>
</comment>
<feature type="compositionally biased region" description="Gly residues" evidence="1">
    <location>
        <begin position="9"/>
        <end position="19"/>
    </location>
</feature>
<accession>A0AAE1NIJ3</accession>
<proteinExistence type="predicted"/>
<gene>
    <name evidence="2" type="ORF">Pmani_036535</name>
</gene>
<evidence type="ECO:0000313" key="3">
    <source>
        <dbReference type="Proteomes" id="UP001292094"/>
    </source>
</evidence>
<feature type="region of interest" description="Disordered" evidence="1">
    <location>
        <begin position="1"/>
        <end position="39"/>
    </location>
</feature>
<reference evidence="2" key="1">
    <citation type="submission" date="2023-11" db="EMBL/GenBank/DDBJ databases">
        <title>Genome assemblies of two species of porcelain crab, Petrolisthes cinctipes and Petrolisthes manimaculis (Anomura: Porcellanidae).</title>
        <authorList>
            <person name="Angst P."/>
        </authorList>
    </citation>
    <scope>NUCLEOTIDE SEQUENCE</scope>
    <source>
        <strain evidence="2">PB745_02</strain>
        <tissue evidence="2">Gill</tissue>
    </source>
</reference>
<keyword evidence="3" id="KW-1185">Reference proteome</keyword>
<sequence length="115" mass="12930">MGVIRGLGWLEGGREGGAGSPSREQRRPIPRSKVVKGRDRAPMRPLAVLVHFSLWNHLLQVLVRGPYLYIFLRVPSTTTPLSLRSSSSSFPSQFPLHHFLLLVSILRTLKCVVEF</sequence>
<name>A0AAE1NIJ3_9EUCA</name>
<dbReference type="Proteomes" id="UP001292094">
    <property type="component" value="Unassembled WGS sequence"/>
</dbReference>
<protein>
    <submittedName>
        <fullName evidence="2">Uncharacterized protein</fullName>
    </submittedName>
</protein>
<dbReference type="AlphaFoldDB" id="A0AAE1NIJ3"/>
<evidence type="ECO:0000256" key="1">
    <source>
        <dbReference type="SAM" id="MobiDB-lite"/>
    </source>
</evidence>
<dbReference type="EMBL" id="JAWZYT010005436">
    <property type="protein sequence ID" value="KAK4290578.1"/>
    <property type="molecule type" value="Genomic_DNA"/>
</dbReference>
<evidence type="ECO:0000313" key="2">
    <source>
        <dbReference type="EMBL" id="KAK4290578.1"/>
    </source>
</evidence>
<organism evidence="2 3">
    <name type="scientific">Petrolisthes manimaculis</name>
    <dbReference type="NCBI Taxonomy" id="1843537"/>
    <lineage>
        <taxon>Eukaryota</taxon>
        <taxon>Metazoa</taxon>
        <taxon>Ecdysozoa</taxon>
        <taxon>Arthropoda</taxon>
        <taxon>Crustacea</taxon>
        <taxon>Multicrustacea</taxon>
        <taxon>Malacostraca</taxon>
        <taxon>Eumalacostraca</taxon>
        <taxon>Eucarida</taxon>
        <taxon>Decapoda</taxon>
        <taxon>Pleocyemata</taxon>
        <taxon>Anomura</taxon>
        <taxon>Galatheoidea</taxon>
        <taxon>Porcellanidae</taxon>
        <taxon>Petrolisthes</taxon>
    </lineage>
</organism>